<feature type="region of interest" description="Disordered" evidence="1">
    <location>
        <begin position="1"/>
        <end position="37"/>
    </location>
</feature>
<dbReference type="InterPro" id="IPR021549">
    <property type="entry name" value="DUF2894"/>
</dbReference>
<dbReference type="Pfam" id="PF11445">
    <property type="entry name" value="DUF2894"/>
    <property type="match status" value="1"/>
</dbReference>
<keyword evidence="3" id="KW-1185">Reference proteome</keyword>
<reference evidence="2 3" key="1">
    <citation type="submission" date="2019-03" db="EMBL/GenBank/DDBJ databases">
        <title>Seongchinamella monodicae gen. nov., sp. nov., a novel member of the Gammaproteobacteria isolated from a tidal mudflat of beach.</title>
        <authorList>
            <person name="Yang H.G."/>
            <person name="Kang J.W."/>
            <person name="Lee S.D."/>
        </authorList>
    </citation>
    <scope>NUCLEOTIDE SEQUENCE [LARGE SCALE GENOMIC DNA]</scope>
    <source>
        <strain evidence="2 3">GH4-78</strain>
    </source>
</reference>
<dbReference type="EMBL" id="SMSE01000001">
    <property type="protein sequence ID" value="TDG14743.1"/>
    <property type="molecule type" value="Genomic_DNA"/>
</dbReference>
<protein>
    <submittedName>
        <fullName evidence="2">DUF2894 domain-containing protein</fullName>
    </submittedName>
</protein>
<organism evidence="2 3">
    <name type="scientific">Seongchinamella unica</name>
    <dbReference type="NCBI Taxonomy" id="2547392"/>
    <lineage>
        <taxon>Bacteria</taxon>
        <taxon>Pseudomonadati</taxon>
        <taxon>Pseudomonadota</taxon>
        <taxon>Gammaproteobacteria</taxon>
        <taxon>Cellvibrionales</taxon>
        <taxon>Halieaceae</taxon>
        <taxon>Seongchinamella</taxon>
    </lineage>
</organism>
<dbReference type="Proteomes" id="UP000295554">
    <property type="component" value="Unassembled WGS sequence"/>
</dbReference>
<gene>
    <name evidence="2" type="ORF">E2F43_00430</name>
</gene>
<dbReference type="AlphaFoldDB" id="A0A4R5LTQ0"/>
<evidence type="ECO:0000313" key="2">
    <source>
        <dbReference type="EMBL" id="TDG14743.1"/>
    </source>
</evidence>
<evidence type="ECO:0000313" key="3">
    <source>
        <dbReference type="Proteomes" id="UP000295554"/>
    </source>
</evidence>
<proteinExistence type="predicted"/>
<comment type="caution">
    <text evidence="2">The sequence shown here is derived from an EMBL/GenBank/DDBJ whole genome shotgun (WGS) entry which is preliminary data.</text>
</comment>
<sequence>MPREWIRGGSSRPHSAPSSRWSPIPTTPAAPATGGWKWRRFRGPQARIAPVTELRAELTALKTAGEGADPVRLRYIESLLLRAQQRPGRVARVLENKARSAMAAYRQHLRERPVPTTSGRNSNKPLHELNLLLEDLQRNEDDPRAAPLEAVLRQQELALADSFAQQTNPGRRNSPGHREELKAARRFHSAMVQLNADKVVQQALAEVPEAAGPLNPQRLATRSLETMRELSPHYLSRFVSYIDTLFWLERAERGGKR</sequence>
<name>A0A4R5LTQ0_9GAMM</name>
<accession>A0A4R5LTQ0</accession>
<feature type="compositionally biased region" description="Polar residues" evidence="1">
    <location>
        <begin position="12"/>
        <end position="21"/>
    </location>
</feature>
<evidence type="ECO:0000256" key="1">
    <source>
        <dbReference type="SAM" id="MobiDB-lite"/>
    </source>
</evidence>
<dbReference type="OrthoDB" id="6025757at2"/>